<evidence type="ECO:0000313" key="2">
    <source>
        <dbReference type="Proteomes" id="UP000823614"/>
    </source>
</evidence>
<accession>A0A9D9H9U5</accession>
<gene>
    <name evidence="1" type="ORF">IAA89_04515</name>
</gene>
<dbReference type="InterPro" id="IPR029063">
    <property type="entry name" value="SAM-dependent_MTases_sf"/>
</dbReference>
<organism evidence="1 2">
    <name type="scientific">Candidatus Gallilactobacillus intestinavium</name>
    <dbReference type="NCBI Taxonomy" id="2840838"/>
    <lineage>
        <taxon>Bacteria</taxon>
        <taxon>Bacillati</taxon>
        <taxon>Bacillota</taxon>
        <taxon>Bacilli</taxon>
        <taxon>Lactobacillales</taxon>
        <taxon>Lactobacillaceae</taxon>
        <taxon>Lactobacillaceae incertae sedis</taxon>
        <taxon>Candidatus Gallilactobacillus</taxon>
    </lineage>
</organism>
<reference evidence="1" key="1">
    <citation type="submission" date="2020-10" db="EMBL/GenBank/DDBJ databases">
        <authorList>
            <person name="Gilroy R."/>
        </authorList>
    </citation>
    <scope>NUCLEOTIDE SEQUENCE</scope>
    <source>
        <strain evidence="1">C6-149</strain>
    </source>
</reference>
<keyword evidence="1" id="KW-0489">Methyltransferase</keyword>
<keyword evidence="1" id="KW-0808">Transferase</keyword>
<name>A0A9D9H9U5_9LACO</name>
<dbReference type="AlphaFoldDB" id="A0A9D9H9U5"/>
<dbReference type="GO" id="GO:0008168">
    <property type="term" value="F:methyltransferase activity"/>
    <property type="evidence" value="ECO:0007669"/>
    <property type="project" value="UniProtKB-KW"/>
</dbReference>
<reference evidence="1" key="2">
    <citation type="journal article" date="2021" name="PeerJ">
        <title>Extensive microbial diversity within the chicken gut microbiome revealed by metagenomics and culture.</title>
        <authorList>
            <person name="Gilroy R."/>
            <person name="Ravi A."/>
            <person name="Getino M."/>
            <person name="Pursley I."/>
            <person name="Horton D.L."/>
            <person name="Alikhan N.F."/>
            <person name="Baker D."/>
            <person name="Gharbi K."/>
            <person name="Hall N."/>
            <person name="Watson M."/>
            <person name="Adriaenssens E.M."/>
            <person name="Foster-Nyarko E."/>
            <person name="Jarju S."/>
            <person name="Secka A."/>
            <person name="Antonio M."/>
            <person name="Oren A."/>
            <person name="Chaudhuri R.R."/>
            <person name="La Ragione R."/>
            <person name="Hildebrand F."/>
            <person name="Pallen M.J."/>
        </authorList>
    </citation>
    <scope>NUCLEOTIDE SEQUENCE</scope>
    <source>
        <strain evidence="1">C6-149</strain>
    </source>
</reference>
<sequence length="50" mass="5727">MFFTTFNKYVGKSDKNQAFTPDHICSFMSEVVDVNKHSIVLDPVVETVLF</sequence>
<dbReference type="Proteomes" id="UP000823614">
    <property type="component" value="Unassembled WGS sequence"/>
</dbReference>
<evidence type="ECO:0000313" key="1">
    <source>
        <dbReference type="EMBL" id="MBO8441677.1"/>
    </source>
</evidence>
<dbReference type="SUPFAM" id="SSF53335">
    <property type="entry name" value="S-adenosyl-L-methionine-dependent methyltransferases"/>
    <property type="match status" value="1"/>
</dbReference>
<comment type="caution">
    <text evidence="1">The sequence shown here is derived from an EMBL/GenBank/DDBJ whole genome shotgun (WGS) entry which is preliminary data.</text>
</comment>
<dbReference type="GO" id="GO:0032259">
    <property type="term" value="P:methylation"/>
    <property type="evidence" value="ECO:0007669"/>
    <property type="project" value="UniProtKB-KW"/>
</dbReference>
<dbReference type="EMBL" id="JADIMP010000074">
    <property type="protein sequence ID" value="MBO8441677.1"/>
    <property type="molecule type" value="Genomic_DNA"/>
</dbReference>
<protein>
    <submittedName>
        <fullName evidence="1">SAM-dependent DNA methyltransferase</fullName>
    </submittedName>
</protein>
<proteinExistence type="predicted"/>